<dbReference type="SUPFAM" id="SSF103473">
    <property type="entry name" value="MFS general substrate transporter"/>
    <property type="match status" value="1"/>
</dbReference>
<accession>A0A9W8XAB4</accession>
<dbReference type="Gene3D" id="1.20.1250.20">
    <property type="entry name" value="MFS general substrate transporter like domains"/>
    <property type="match status" value="1"/>
</dbReference>
<feature type="transmembrane region" description="Helical" evidence="5">
    <location>
        <begin position="76"/>
        <end position="99"/>
    </location>
</feature>
<evidence type="ECO:0000259" key="6">
    <source>
        <dbReference type="PROSITE" id="PS50850"/>
    </source>
</evidence>
<feature type="transmembrane region" description="Helical" evidence="5">
    <location>
        <begin position="313"/>
        <end position="335"/>
    </location>
</feature>
<dbReference type="PANTHER" id="PTHR23501">
    <property type="entry name" value="MAJOR FACILITATOR SUPERFAMILY"/>
    <property type="match status" value="1"/>
</dbReference>
<keyword evidence="4 5" id="KW-0472">Membrane</keyword>
<feature type="domain" description="Major facilitator superfamily (MFS) profile" evidence="6">
    <location>
        <begin position="1"/>
        <end position="439"/>
    </location>
</feature>
<name>A0A9W8XAB4_9PLEO</name>
<dbReference type="Pfam" id="PF07690">
    <property type="entry name" value="MFS_1"/>
    <property type="match status" value="1"/>
</dbReference>
<dbReference type="OrthoDB" id="10021397at2759"/>
<gene>
    <name evidence="7" type="ORF">N0V89_011317</name>
</gene>
<evidence type="ECO:0000256" key="1">
    <source>
        <dbReference type="ARBA" id="ARBA00004141"/>
    </source>
</evidence>
<feature type="transmembrane region" description="Helical" evidence="5">
    <location>
        <begin position="44"/>
        <end position="69"/>
    </location>
</feature>
<dbReference type="InterPro" id="IPR020846">
    <property type="entry name" value="MFS_dom"/>
</dbReference>
<dbReference type="Proteomes" id="UP001140513">
    <property type="component" value="Unassembled WGS sequence"/>
</dbReference>
<protein>
    <recommendedName>
        <fullName evidence="6">Major facilitator superfamily (MFS) profile domain-containing protein</fullName>
    </recommendedName>
</protein>
<dbReference type="Gene3D" id="1.20.1720.10">
    <property type="entry name" value="Multidrug resistance protein D"/>
    <property type="match status" value="1"/>
</dbReference>
<feature type="transmembrane region" description="Helical" evidence="5">
    <location>
        <begin position="180"/>
        <end position="199"/>
    </location>
</feature>
<feature type="transmembrane region" description="Helical" evidence="5">
    <location>
        <begin position="347"/>
        <end position="366"/>
    </location>
</feature>
<dbReference type="InterPro" id="IPR036259">
    <property type="entry name" value="MFS_trans_sf"/>
</dbReference>
<dbReference type="FunFam" id="1.20.1250.20:FF:000196">
    <property type="entry name" value="MFS toxin efflux pump (AflT)"/>
    <property type="match status" value="1"/>
</dbReference>
<keyword evidence="3 5" id="KW-1133">Transmembrane helix</keyword>
<dbReference type="GO" id="GO:0005886">
    <property type="term" value="C:plasma membrane"/>
    <property type="evidence" value="ECO:0007669"/>
    <property type="project" value="TreeGrafter"/>
</dbReference>
<dbReference type="RefSeq" id="XP_056065352.1">
    <property type="nucleotide sequence ID" value="XM_056220049.1"/>
</dbReference>
<feature type="transmembrane region" description="Helical" evidence="5">
    <location>
        <begin position="105"/>
        <end position="129"/>
    </location>
</feature>
<dbReference type="InterPro" id="IPR011701">
    <property type="entry name" value="MFS"/>
</dbReference>
<dbReference type="GeneID" id="80914847"/>
<comment type="caution">
    <text evidence="7">The sequence shown here is derived from an EMBL/GenBank/DDBJ whole genome shotgun (WGS) entry which is preliminary data.</text>
</comment>
<evidence type="ECO:0000256" key="5">
    <source>
        <dbReference type="SAM" id="Phobius"/>
    </source>
</evidence>
<comment type="subcellular location">
    <subcellularLocation>
        <location evidence="1">Membrane</location>
        <topology evidence="1">Multi-pass membrane protein</topology>
    </subcellularLocation>
</comment>
<evidence type="ECO:0000313" key="7">
    <source>
        <dbReference type="EMBL" id="KAJ4345188.1"/>
    </source>
</evidence>
<keyword evidence="2 5" id="KW-0812">Transmembrane</keyword>
<dbReference type="PROSITE" id="PS50850">
    <property type="entry name" value="MFS"/>
    <property type="match status" value="1"/>
</dbReference>
<evidence type="ECO:0000256" key="4">
    <source>
        <dbReference type="ARBA" id="ARBA00023136"/>
    </source>
</evidence>
<evidence type="ECO:0000256" key="2">
    <source>
        <dbReference type="ARBA" id="ARBA00022692"/>
    </source>
</evidence>
<proteinExistence type="predicted"/>
<evidence type="ECO:0000256" key="3">
    <source>
        <dbReference type="ARBA" id="ARBA00022989"/>
    </source>
</evidence>
<feature type="transmembrane region" description="Helical" evidence="5">
    <location>
        <begin position="416"/>
        <end position="438"/>
    </location>
</feature>
<dbReference type="GO" id="GO:0022857">
    <property type="term" value="F:transmembrane transporter activity"/>
    <property type="evidence" value="ECO:0007669"/>
    <property type="project" value="InterPro"/>
</dbReference>
<dbReference type="PANTHER" id="PTHR23501:SF199">
    <property type="entry name" value="MFS EFFLUX TRANSPORTER INPD-RELATED"/>
    <property type="match status" value="1"/>
</dbReference>
<feature type="transmembrane region" description="Helical" evidence="5">
    <location>
        <begin position="255"/>
        <end position="275"/>
    </location>
</feature>
<feature type="transmembrane region" description="Helical" evidence="5">
    <location>
        <begin position="149"/>
        <end position="168"/>
    </location>
</feature>
<evidence type="ECO:0000313" key="8">
    <source>
        <dbReference type="Proteomes" id="UP001140513"/>
    </source>
</evidence>
<sequence>MAFLPTCGRIFTFYNVKWSYIVLLLIFELGSVICAVAQNSTTLIMGRAVSGVGAAGLMSGAAIIISYCVALRKRPVLMGLISIVYGVGSVLGPLVGGAITDNSKLTWRFCFWVNLPVGAVGLAQIWFALRTPPMAVKAGLPPKIKLRQLDLPGATVLIGSVVCLMLALQWGGIVYPWSNAKVYGCLIGFGLTLILFLVMQMKDTNSCTVPLYLFANRTVCVASGFMMFLQLAITVQTYYWPIYFQSVKDTSAKDSGIYMFPFAISTMFSTFAAGWVISKVGYYVPFMWIGAPTLAAGGGLFKLLNAHSPASSWIGYQIASGIGYGICGQIPVLAVQVVLDKEDVPTGCVFVIFFECLGASLGPSIAQNLFTDTLLKSLRGIDGLDGAAVVAAGAKDFRRLISPELLDKVIDVFGEALWNVFLLTLVSSIVALFISAAMEWRRLPEDTK</sequence>
<organism evidence="7 8">
    <name type="scientific">Didymosphaeria variabile</name>
    <dbReference type="NCBI Taxonomy" id="1932322"/>
    <lineage>
        <taxon>Eukaryota</taxon>
        <taxon>Fungi</taxon>
        <taxon>Dikarya</taxon>
        <taxon>Ascomycota</taxon>
        <taxon>Pezizomycotina</taxon>
        <taxon>Dothideomycetes</taxon>
        <taxon>Pleosporomycetidae</taxon>
        <taxon>Pleosporales</taxon>
        <taxon>Massarineae</taxon>
        <taxon>Didymosphaeriaceae</taxon>
        <taxon>Didymosphaeria</taxon>
    </lineage>
</organism>
<feature type="transmembrane region" description="Helical" evidence="5">
    <location>
        <begin position="18"/>
        <end position="38"/>
    </location>
</feature>
<dbReference type="EMBL" id="JAPEUX010000009">
    <property type="protein sequence ID" value="KAJ4345188.1"/>
    <property type="molecule type" value="Genomic_DNA"/>
</dbReference>
<reference evidence="7" key="1">
    <citation type="submission" date="2022-10" db="EMBL/GenBank/DDBJ databases">
        <title>Tapping the CABI collections for fungal endophytes: first genome assemblies for Collariella, Neodidymelliopsis, Ascochyta clinopodiicola, Didymella pomorum, Didymosphaeria variabile, Neocosmospora piperis and Neocucurbitaria cava.</title>
        <authorList>
            <person name="Hill R."/>
        </authorList>
    </citation>
    <scope>NUCLEOTIDE SEQUENCE</scope>
    <source>
        <strain evidence="7">IMI 356815</strain>
    </source>
</reference>
<feature type="transmembrane region" description="Helical" evidence="5">
    <location>
        <begin position="211"/>
        <end position="235"/>
    </location>
</feature>
<dbReference type="AlphaFoldDB" id="A0A9W8XAB4"/>
<keyword evidence="8" id="KW-1185">Reference proteome</keyword>